<accession>A0A9W9I018</accession>
<evidence type="ECO:0000313" key="7">
    <source>
        <dbReference type="Proteomes" id="UP001146351"/>
    </source>
</evidence>
<dbReference type="InterPro" id="IPR050781">
    <property type="entry name" value="CWC22_splicing_factor"/>
</dbReference>
<evidence type="ECO:0000313" key="6">
    <source>
        <dbReference type="EMBL" id="KAJ5162127.1"/>
    </source>
</evidence>
<comment type="subcellular location">
    <subcellularLocation>
        <location evidence="1">Nucleus</location>
        <location evidence="1">Nucleolus</location>
    </subcellularLocation>
</comment>
<dbReference type="SMART" id="SM00543">
    <property type="entry name" value="MIF4G"/>
    <property type="match status" value="1"/>
</dbReference>
<feature type="domain" description="MI" evidence="5">
    <location>
        <begin position="607"/>
        <end position="743"/>
    </location>
</feature>
<keyword evidence="3" id="KW-0539">Nucleus</keyword>
<feature type="compositionally biased region" description="Polar residues" evidence="4">
    <location>
        <begin position="1"/>
        <end position="11"/>
    </location>
</feature>
<feature type="compositionally biased region" description="Basic and acidic residues" evidence="4">
    <location>
        <begin position="15"/>
        <end position="28"/>
    </location>
</feature>
<feature type="compositionally biased region" description="Basic and acidic residues" evidence="4">
    <location>
        <begin position="292"/>
        <end position="302"/>
    </location>
</feature>
<gene>
    <name evidence="6" type="ORF">N7492_007519</name>
</gene>
<dbReference type="Pfam" id="PF02854">
    <property type="entry name" value="MIF4G"/>
    <property type="match status" value="1"/>
</dbReference>
<evidence type="ECO:0000256" key="1">
    <source>
        <dbReference type="ARBA" id="ARBA00004604"/>
    </source>
</evidence>
<feature type="compositionally biased region" description="Acidic residues" evidence="4">
    <location>
        <begin position="69"/>
        <end position="85"/>
    </location>
</feature>
<dbReference type="GO" id="GO:0005730">
    <property type="term" value="C:nucleolus"/>
    <property type="evidence" value="ECO:0007669"/>
    <property type="project" value="UniProtKB-SubCell"/>
</dbReference>
<dbReference type="AlphaFoldDB" id="A0A9W9I018"/>
<evidence type="ECO:0000256" key="4">
    <source>
        <dbReference type="SAM" id="MobiDB-lite"/>
    </source>
</evidence>
<dbReference type="GO" id="GO:0003723">
    <property type="term" value="F:RNA binding"/>
    <property type="evidence" value="ECO:0007669"/>
    <property type="project" value="InterPro"/>
</dbReference>
<feature type="compositionally biased region" description="Basic and acidic residues" evidence="4">
    <location>
        <begin position="192"/>
        <end position="205"/>
    </location>
</feature>
<dbReference type="GO" id="GO:0042274">
    <property type="term" value="P:ribosomal small subunit biogenesis"/>
    <property type="evidence" value="ECO:0007669"/>
    <property type="project" value="TreeGrafter"/>
</dbReference>
<dbReference type="PANTHER" id="PTHR18034:SF4">
    <property type="entry name" value="NUCLEOLAR MIF4G DOMAIN-CONTAINING PROTEIN 1"/>
    <property type="match status" value="1"/>
</dbReference>
<dbReference type="Gene3D" id="1.25.40.180">
    <property type="match status" value="1"/>
</dbReference>
<dbReference type="EMBL" id="JAPQKO010000005">
    <property type="protein sequence ID" value="KAJ5162127.1"/>
    <property type="molecule type" value="Genomic_DNA"/>
</dbReference>
<proteinExistence type="inferred from homology"/>
<dbReference type="Proteomes" id="UP001146351">
    <property type="component" value="Unassembled WGS sequence"/>
</dbReference>
<evidence type="ECO:0000256" key="3">
    <source>
        <dbReference type="ARBA" id="ARBA00023242"/>
    </source>
</evidence>
<reference evidence="6" key="1">
    <citation type="submission" date="2022-11" db="EMBL/GenBank/DDBJ databases">
        <authorList>
            <person name="Petersen C."/>
        </authorList>
    </citation>
    <scope>NUCLEOTIDE SEQUENCE</scope>
    <source>
        <strain evidence="6">IBT 21917</strain>
    </source>
</reference>
<name>A0A9W9I018_9EURO</name>
<evidence type="ECO:0000259" key="5">
    <source>
        <dbReference type="PROSITE" id="PS51366"/>
    </source>
</evidence>
<protein>
    <recommendedName>
        <fullName evidence="5">MI domain-containing protein</fullName>
    </recommendedName>
</protein>
<comment type="caution">
    <text evidence="6">The sequence shown here is derived from an EMBL/GenBank/DDBJ whole genome shotgun (WGS) entry which is preliminary data.</text>
</comment>
<dbReference type="PANTHER" id="PTHR18034">
    <property type="entry name" value="CELL CYCLE CONTROL PROTEIN CWF22-RELATED"/>
    <property type="match status" value="1"/>
</dbReference>
<dbReference type="InterPro" id="IPR003891">
    <property type="entry name" value="Initiation_fac_eIF4g_MI"/>
</dbReference>
<dbReference type="FunFam" id="1.25.40.180:FF:000050">
    <property type="entry name" value="Nuclear protein (Sgd1), putative"/>
    <property type="match status" value="1"/>
</dbReference>
<evidence type="ECO:0000256" key="2">
    <source>
        <dbReference type="ARBA" id="ARBA00006856"/>
    </source>
</evidence>
<dbReference type="OrthoDB" id="361797at2759"/>
<feature type="compositionally biased region" description="Basic and acidic residues" evidence="4">
    <location>
        <begin position="257"/>
        <end position="268"/>
    </location>
</feature>
<feature type="compositionally biased region" description="Acidic residues" evidence="4">
    <location>
        <begin position="108"/>
        <end position="132"/>
    </location>
</feature>
<sequence>MRRPMHNTTSLPRHLRSELGIRDTYGDKKRQRNGPASRKERRQAERTGKKSGPQAPPARKKQKVVASRDEDEDDDIDIDSDDDLLRDDAPPAPKNKSKPAPKQQPDQSESDDFDLNEDDDDDNDDENESEEDTPVRSHVPSGVKSKLDQDDAEIAALEKKLGLKKGKKLPKAFAEDGLEDLMGDLAEGSDDEDRKRKREADEWLQSKRRKAQASKAQKPEDDESEMDSEDDEDNLDDEIFGSDDDEEDIEDDEFDGFQEKAPPKKKENPYVAPAPKPEANHPQKYIPPSLRAKSDPETESLTRLKRQAQGHLNKLSEANLISILAEFEKLYRDYPRQHVTSTVLNLLMGLICERSVLQDTFLILHAGFIAALYRVMGMDFGAEVVQRVVETLDASGDERGSFEGKEALNLVSLLAQLYNFHVIGSPLMFDYIRSFLQEINETNTELLLKVIRNSGPQLRQDDPSSLKDIVLLIQPAVAKAGEARLSVRTKFMIETITDLKNNRVKDGIGASITSEHITKMRKILGSLNNTRVVRASEPINITRADIHDSSKKGKWWLVGASWKEDPLVSAKREISGMPAKESDVIEDDDEAEPDLGDLARAHRMNTDVRRSIFVAIMSAGDFQDAHIRLLKLRLKRAQEFEIPRVLIHCTMEEEAHNPYYTLIARKLCGELGRRIKVSFMFALWNVFKKMGERNDLDEDDDADFDADDENSVSIKSVVNLAKMYAMLIADGTLTLSVLKNLNFAYLQPKTKTFVEILIISIIQQSQKKANKKRKSKSSSDESRDEESLMRIFVRVQEAPHIAKGLIYFVRKVVAKSDIVESEKEQKLVRWGCNVAVDALKAIKD</sequence>
<organism evidence="6 7">
    <name type="scientific">Penicillium capsulatum</name>
    <dbReference type="NCBI Taxonomy" id="69766"/>
    <lineage>
        <taxon>Eukaryota</taxon>
        <taxon>Fungi</taxon>
        <taxon>Dikarya</taxon>
        <taxon>Ascomycota</taxon>
        <taxon>Pezizomycotina</taxon>
        <taxon>Eurotiomycetes</taxon>
        <taxon>Eurotiomycetidae</taxon>
        <taxon>Eurotiales</taxon>
        <taxon>Aspergillaceae</taxon>
        <taxon>Penicillium</taxon>
    </lineage>
</organism>
<dbReference type="Pfam" id="PF02847">
    <property type="entry name" value="MA3"/>
    <property type="match status" value="1"/>
</dbReference>
<dbReference type="SUPFAM" id="SSF48371">
    <property type="entry name" value="ARM repeat"/>
    <property type="match status" value="1"/>
</dbReference>
<dbReference type="SMART" id="SM00544">
    <property type="entry name" value="MA3"/>
    <property type="match status" value="1"/>
</dbReference>
<dbReference type="PROSITE" id="PS51366">
    <property type="entry name" value="MI"/>
    <property type="match status" value="1"/>
</dbReference>
<feature type="compositionally biased region" description="Acidic residues" evidence="4">
    <location>
        <begin position="220"/>
        <end position="256"/>
    </location>
</feature>
<dbReference type="InterPro" id="IPR003890">
    <property type="entry name" value="MIF4G-like_typ-3"/>
</dbReference>
<reference evidence="6" key="2">
    <citation type="journal article" date="2023" name="IMA Fungus">
        <title>Comparative genomic study of the Penicillium genus elucidates a diverse pangenome and 15 lateral gene transfer events.</title>
        <authorList>
            <person name="Petersen C."/>
            <person name="Sorensen T."/>
            <person name="Nielsen M.R."/>
            <person name="Sondergaard T.E."/>
            <person name="Sorensen J.L."/>
            <person name="Fitzpatrick D.A."/>
            <person name="Frisvad J.C."/>
            <person name="Nielsen K.L."/>
        </authorList>
    </citation>
    <scope>NUCLEOTIDE SEQUENCE</scope>
    <source>
        <strain evidence="6">IBT 21917</strain>
    </source>
</reference>
<keyword evidence="7" id="KW-1185">Reference proteome</keyword>
<dbReference type="InterPro" id="IPR016024">
    <property type="entry name" value="ARM-type_fold"/>
</dbReference>
<feature type="region of interest" description="Disordered" evidence="4">
    <location>
        <begin position="1"/>
        <end position="150"/>
    </location>
</feature>
<comment type="similarity">
    <text evidence="2">Belongs to the CWC22 family.</text>
</comment>
<feature type="region of interest" description="Disordered" evidence="4">
    <location>
        <begin position="183"/>
        <end position="302"/>
    </location>
</feature>